<evidence type="ECO:0000256" key="1">
    <source>
        <dbReference type="SAM" id="MobiDB-lite"/>
    </source>
</evidence>
<evidence type="ECO:0000313" key="4">
    <source>
        <dbReference type="RefSeq" id="XP_019101042.1"/>
    </source>
</evidence>
<name>A0ABM1RPV4_CAMSA</name>
<evidence type="ECO:0000313" key="3">
    <source>
        <dbReference type="Proteomes" id="UP000694864"/>
    </source>
</evidence>
<dbReference type="GeneID" id="109132980"/>
<dbReference type="RefSeq" id="XP_019101042.1">
    <property type="nucleotide sequence ID" value="XM_019245497.1"/>
</dbReference>
<keyword evidence="3" id="KW-1185">Reference proteome</keyword>
<gene>
    <name evidence="4" type="primary">LOC109132980</name>
</gene>
<sequence length="170" mass="19866">MMVCKSLLIILLIVSLFCLHQCQEPNPDRHEPDPDRHEPDPDRHEPDPDRHEPDPDRHEPDPDHHEPDPDRHEPDPDRYEPDPDRHEPDPDRHEPDPDRHKPDPDHPKGIERCFHKYSIMGEPWQLEYLCCIKKPSICTPVIFPEDCIKCPSLTKDEAPSPSVDATLPHM</sequence>
<proteinExistence type="predicted"/>
<keyword evidence="2" id="KW-0732">Signal</keyword>
<feature type="compositionally biased region" description="Basic and acidic residues" evidence="1">
    <location>
        <begin position="26"/>
        <end position="107"/>
    </location>
</feature>
<feature type="region of interest" description="Disordered" evidence="1">
    <location>
        <begin position="25"/>
        <end position="107"/>
    </location>
</feature>
<dbReference type="Proteomes" id="UP000694864">
    <property type="component" value="Chromosome 5"/>
</dbReference>
<organism evidence="3 4">
    <name type="scientific">Camelina sativa</name>
    <name type="common">False flax</name>
    <name type="synonym">Myagrum sativum</name>
    <dbReference type="NCBI Taxonomy" id="90675"/>
    <lineage>
        <taxon>Eukaryota</taxon>
        <taxon>Viridiplantae</taxon>
        <taxon>Streptophyta</taxon>
        <taxon>Embryophyta</taxon>
        <taxon>Tracheophyta</taxon>
        <taxon>Spermatophyta</taxon>
        <taxon>Magnoliopsida</taxon>
        <taxon>eudicotyledons</taxon>
        <taxon>Gunneridae</taxon>
        <taxon>Pentapetalae</taxon>
        <taxon>rosids</taxon>
        <taxon>malvids</taxon>
        <taxon>Brassicales</taxon>
        <taxon>Brassicaceae</taxon>
        <taxon>Camelineae</taxon>
        <taxon>Camelina</taxon>
    </lineage>
</organism>
<reference evidence="3" key="1">
    <citation type="journal article" date="2014" name="Nat. Commun.">
        <title>The emerging biofuel crop Camelina sativa retains a highly undifferentiated hexaploid genome structure.</title>
        <authorList>
            <person name="Kagale S."/>
            <person name="Koh C."/>
            <person name="Nixon J."/>
            <person name="Bollina V."/>
            <person name="Clarke W.E."/>
            <person name="Tuteja R."/>
            <person name="Spillane C."/>
            <person name="Robinson S.J."/>
            <person name="Links M.G."/>
            <person name="Clarke C."/>
            <person name="Higgins E.E."/>
            <person name="Huebert T."/>
            <person name="Sharpe A.G."/>
            <person name="Parkin I.A."/>
        </authorList>
    </citation>
    <scope>NUCLEOTIDE SEQUENCE [LARGE SCALE GENOMIC DNA]</scope>
    <source>
        <strain evidence="3">cv. DH55</strain>
    </source>
</reference>
<protein>
    <submittedName>
        <fullName evidence="4">Extensin-like</fullName>
    </submittedName>
</protein>
<feature type="signal peptide" evidence="2">
    <location>
        <begin position="1"/>
        <end position="22"/>
    </location>
</feature>
<accession>A0ABM1RPV4</accession>
<evidence type="ECO:0000256" key="2">
    <source>
        <dbReference type="SAM" id="SignalP"/>
    </source>
</evidence>
<reference evidence="4" key="2">
    <citation type="submission" date="2025-08" db="UniProtKB">
        <authorList>
            <consortium name="RefSeq"/>
        </authorList>
    </citation>
    <scope>IDENTIFICATION</scope>
    <source>
        <tissue evidence="4">Leaf</tissue>
    </source>
</reference>
<feature type="chain" id="PRO_5047160586" evidence="2">
    <location>
        <begin position="23"/>
        <end position="170"/>
    </location>
</feature>